<dbReference type="PROSITE" id="PS51419">
    <property type="entry name" value="RAB"/>
    <property type="match status" value="1"/>
</dbReference>
<dbReference type="InterPro" id="IPR027417">
    <property type="entry name" value="P-loop_NTPase"/>
</dbReference>
<accession>A0A9Q0LIQ8</accession>
<gene>
    <name evidence="3" type="ORF">M0811_00734</name>
</gene>
<dbReference type="CDD" id="cd00154">
    <property type="entry name" value="Rab"/>
    <property type="match status" value="1"/>
</dbReference>
<dbReference type="EMBL" id="JAPDFW010000070">
    <property type="protein sequence ID" value="KAJ5074106.1"/>
    <property type="molecule type" value="Genomic_DNA"/>
</dbReference>
<protein>
    <submittedName>
        <fullName evidence="3">Ras-related protein rabe1c</fullName>
    </submittedName>
</protein>
<evidence type="ECO:0000313" key="4">
    <source>
        <dbReference type="Proteomes" id="UP001149090"/>
    </source>
</evidence>
<dbReference type="InterPro" id="IPR001806">
    <property type="entry name" value="Small_GTPase"/>
</dbReference>
<dbReference type="InterPro" id="IPR050227">
    <property type="entry name" value="Rab"/>
</dbReference>
<dbReference type="Pfam" id="PF00071">
    <property type="entry name" value="Ras"/>
    <property type="match status" value="1"/>
</dbReference>
<dbReference type="Gene3D" id="3.40.50.300">
    <property type="entry name" value="P-loop containing nucleotide triphosphate hydrolases"/>
    <property type="match status" value="1"/>
</dbReference>
<dbReference type="GO" id="GO:0003924">
    <property type="term" value="F:GTPase activity"/>
    <property type="evidence" value="ECO:0007669"/>
    <property type="project" value="InterPro"/>
</dbReference>
<dbReference type="PANTHER" id="PTHR47977">
    <property type="entry name" value="RAS-RELATED PROTEIN RAB"/>
    <property type="match status" value="1"/>
</dbReference>
<dbReference type="SMART" id="SM00175">
    <property type="entry name" value="RAB"/>
    <property type="match status" value="1"/>
</dbReference>
<dbReference type="PROSITE" id="PS51421">
    <property type="entry name" value="RAS"/>
    <property type="match status" value="1"/>
</dbReference>
<dbReference type="SMART" id="SM00173">
    <property type="entry name" value="RAS"/>
    <property type="match status" value="1"/>
</dbReference>
<dbReference type="InterPro" id="IPR005225">
    <property type="entry name" value="Small_GTP-bd"/>
</dbReference>
<dbReference type="SMART" id="SM00174">
    <property type="entry name" value="RHO"/>
    <property type="match status" value="1"/>
</dbReference>
<dbReference type="NCBIfam" id="TIGR00231">
    <property type="entry name" value="small_GTP"/>
    <property type="match status" value="1"/>
</dbReference>
<keyword evidence="1" id="KW-0547">Nucleotide-binding</keyword>
<dbReference type="SUPFAM" id="SSF52540">
    <property type="entry name" value="P-loop containing nucleoside triphosphate hydrolases"/>
    <property type="match status" value="1"/>
</dbReference>
<keyword evidence="2" id="KW-0342">GTP-binding</keyword>
<dbReference type="Proteomes" id="UP001149090">
    <property type="component" value="Unassembled WGS sequence"/>
</dbReference>
<dbReference type="SMART" id="SM00176">
    <property type="entry name" value="RAN"/>
    <property type="match status" value="1"/>
</dbReference>
<name>A0A9Q0LIQ8_ANAIG</name>
<dbReference type="OrthoDB" id="25896at2759"/>
<dbReference type="PROSITE" id="PS51420">
    <property type="entry name" value="RHO"/>
    <property type="match status" value="1"/>
</dbReference>
<proteinExistence type="predicted"/>
<keyword evidence="4" id="KW-1185">Reference proteome</keyword>
<comment type="caution">
    <text evidence="3">The sequence shown here is derived from an EMBL/GenBank/DDBJ whole genome shotgun (WGS) entry which is preliminary data.</text>
</comment>
<dbReference type="GO" id="GO:0005525">
    <property type="term" value="F:GTP binding"/>
    <property type="evidence" value="ECO:0007669"/>
    <property type="project" value="UniProtKB-KW"/>
</dbReference>
<evidence type="ECO:0000256" key="2">
    <source>
        <dbReference type="ARBA" id="ARBA00023134"/>
    </source>
</evidence>
<dbReference type="OMA" id="INRSSWY"/>
<dbReference type="PRINTS" id="PR00449">
    <property type="entry name" value="RASTRNSFRMNG"/>
</dbReference>
<reference evidence="3" key="1">
    <citation type="submission" date="2022-10" db="EMBL/GenBank/DDBJ databases">
        <title>Novel sulphate-reducing endosymbionts in the free-living metamonad Anaeramoeba.</title>
        <authorList>
            <person name="Jerlstrom-Hultqvist J."/>
            <person name="Cepicka I."/>
            <person name="Gallot-Lavallee L."/>
            <person name="Salas-Leiva D."/>
            <person name="Curtis B.A."/>
            <person name="Zahonova K."/>
            <person name="Pipaliya S."/>
            <person name="Dacks J."/>
            <person name="Roger A.J."/>
        </authorList>
    </citation>
    <scope>NUCLEOTIDE SEQUENCE</scope>
    <source>
        <strain evidence="3">BMAN</strain>
    </source>
</reference>
<evidence type="ECO:0000313" key="3">
    <source>
        <dbReference type="EMBL" id="KAJ5074106.1"/>
    </source>
</evidence>
<organism evidence="3 4">
    <name type="scientific">Anaeramoeba ignava</name>
    <name type="common">Anaerobic marine amoeba</name>
    <dbReference type="NCBI Taxonomy" id="1746090"/>
    <lineage>
        <taxon>Eukaryota</taxon>
        <taxon>Metamonada</taxon>
        <taxon>Anaeramoebidae</taxon>
        <taxon>Anaeramoeba</taxon>
    </lineage>
</organism>
<evidence type="ECO:0000256" key="1">
    <source>
        <dbReference type="ARBA" id="ARBA00022741"/>
    </source>
</evidence>
<dbReference type="SMART" id="SM00177">
    <property type="entry name" value="ARF"/>
    <property type="match status" value="1"/>
</dbReference>
<sequence>MEPNLDENLILVKIVFAGDTGVGKTCLMNNFMGNKFGVNIMITVGADVQFFRRKIEGKELKFAVWDTAGQERFESFTSNYFREAHGVILVYDITSKYSLERAQKFYESILKSSEYNCAIILVGNKADMENKRAVEVEEGENLAKSWDSQFFETSAKTGINVKEVFEKIFEESFEVKKKIIENEKKLKIEQINLNLQNKKKSSCC</sequence>
<dbReference type="AlphaFoldDB" id="A0A9Q0LIQ8"/>
<dbReference type="FunFam" id="3.40.50.300:FF:001204">
    <property type="entry name" value="Small GTP-binding protein, putative"/>
    <property type="match status" value="1"/>
</dbReference>